<dbReference type="RefSeq" id="WP_260725924.1">
    <property type="nucleotide sequence ID" value="NZ_BAAABS010000014.1"/>
</dbReference>
<dbReference type="CDD" id="cd02230">
    <property type="entry name" value="cupin_HP0902-like"/>
    <property type="match status" value="1"/>
</dbReference>
<reference evidence="3" key="1">
    <citation type="submission" date="2021-04" db="EMBL/GenBank/DDBJ databases">
        <title>Biosynthetic gene clusters of Dactylosporangioum roseum.</title>
        <authorList>
            <person name="Hartkoorn R.C."/>
            <person name="Beaudoing E."/>
            <person name="Hot D."/>
            <person name="Moureu S."/>
        </authorList>
    </citation>
    <scope>NUCLEOTIDE SEQUENCE</scope>
    <source>
        <strain evidence="3">NRRL B-16295</strain>
    </source>
</reference>
<sequence>MQKLSLDARVREHLERATASNTGRSAETLYGGHEHALRQTLIALRAGTSLAEHENPGEATLLVLRGRVRLHSGDTSWEGRTGDLLIVPPARHSLEAVEDAAALLTVAKTP</sequence>
<gene>
    <name evidence="3" type="ORF">Drose_37195</name>
</gene>
<dbReference type="InterPro" id="IPR013096">
    <property type="entry name" value="Cupin_2"/>
</dbReference>
<dbReference type="EMBL" id="CP073721">
    <property type="protein sequence ID" value="UWZ36584.1"/>
    <property type="molecule type" value="Genomic_DNA"/>
</dbReference>
<keyword evidence="4" id="KW-1185">Reference proteome</keyword>
<dbReference type="InterPro" id="IPR011051">
    <property type="entry name" value="RmlC_Cupin_sf"/>
</dbReference>
<evidence type="ECO:0000313" key="4">
    <source>
        <dbReference type="Proteomes" id="UP001058271"/>
    </source>
</evidence>
<dbReference type="PANTHER" id="PTHR37694">
    <property type="entry name" value="SLR8022 PROTEIN"/>
    <property type="match status" value="1"/>
</dbReference>
<protein>
    <submittedName>
        <fullName evidence="3">Cupin domain-containing protein</fullName>
    </submittedName>
</protein>
<dbReference type="Proteomes" id="UP001058271">
    <property type="component" value="Chromosome"/>
</dbReference>
<proteinExistence type="predicted"/>
<accession>A0ABY5Z870</accession>
<dbReference type="SUPFAM" id="SSF51182">
    <property type="entry name" value="RmlC-like cupins"/>
    <property type="match status" value="1"/>
</dbReference>
<feature type="compositionally biased region" description="Basic and acidic residues" evidence="1">
    <location>
        <begin position="1"/>
        <end position="16"/>
    </location>
</feature>
<dbReference type="InterPro" id="IPR014710">
    <property type="entry name" value="RmlC-like_jellyroll"/>
</dbReference>
<evidence type="ECO:0000313" key="3">
    <source>
        <dbReference type="EMBL" id="UWZ36584.1"/>
    </source>
</evidence>
<name>A0ABY5Z870_9ACTN</name>
<evidence type="ECO:0000259" key="2">
    <source>
        <dbReference type="Pfam" id="PF07883"/>
    </source>
</evidence>
<feature type="domain" description="Cupin type-2" evidence="2">
    <location>
        <begin position="42"/>
        <end position="104"/>
    </location>
</feature>
<evidence type="ECO:0000256" key="1">
    <source>
        <dbReference type="SAM" id="MobiDB-lite"/>
    </source>
</evidence>
<dbReference type="Gene3D" id="2.60.120.10">
    <property type="entry name" value="Jelly Rolls"/>
    <property type="match status" value="1"/>
</dbReference>
<dbReference type="Pfam" id="PF07883">
    <property type="entry name" value="Cupin_2"/>
    <property type="match status" value="1"/>
</dbReference>
<organism evidence="3 4">
    <name type="scientific">Dactylosporangium roseum</name>
    <dbReference type="NCBI Taxonomy" id="47989"/>
    <lineage>
        <taxon>Bacteria</taxon>
        <taxon>Bacillati</taxon>
        <taxon>Actinomycetota</taxon>
        <taxon>Actinomycetes</taxon>
        <taxon>Micromonosporales</taxon>
        <taxon>Micromonosporaceae</taxon>
        <taxon>Dactylosporangium</taxon>
    </lineage>
</organism>
<feature type="region of interest" description="Disordered" evidence="1">
    <location>
        <begin position="1"/>
        <end position="31"/>
    </location>
</feature>
<dbReference type="PANTHER" id="PTHR37694:SF1">
    <property type="entry name" value="SLR8022 PROTEIN"/>
    <property type="match status" value="1"/>
</dbReference>